<dbReference type="EMBL" id="JAVRHM010000022">
    <property type="protein sequence ID" value="MDT0691262.1"/>
    <property type="molecule type" value="Genomic_DNA"/>
</dbReference>
<keyword evidence="1" id="KW-0472">Membrane</keyword>
<evidence type="ECO:0000256" key="1">
    <source>
        <dbReference type="SAM" id="Phobius"/>
    </source>
</evidence>
<reference evidence="2 3" key="1">
    <citation type="submission" date="2023-09" db="EMBL/GenBank/DDBJ databases">
        <authorList>
            <person name="Rey-Velasco X."/>
        </authorList>
    </citation>
    <scope>NUCLEOTIDE SEQUENCE [LARGE SCALE GENOMIC DNA]</scope>
    <source>
        <strain evidence="2 3">F188</strain>
    </source>
</reference>
<dbReference type="Proteomes" id="UP001261624">
    <property type="component" value="Unassembled WGS sequence"/>
</dbReference>
<evidence type="ECO:0000313" key="3">
    <source>
        <dbReference type="Proteomes" id="UP001261624"/>
    </source>
</evidence>
<name>A0ABU3E5Q5_9FLAO</name>
<keyword evidence="1" id="KW-1133">Transmembrane helix</keyword>
<accession>A0ABU3E5Q5</accession>
<organism evidence="2 3">
    <name type="scientific">Autumnicola patrickiae</name>
    <dbReference type="NCBI Taxonomy" id="3075591"/>
    <lineage>
        <taxon>Bacteria</taxon>
        <taxon>Pseudomonadati</taxon>
        <taxon>Bacteroidota</taxon>
        <taxon>Flavobacteriia</taxon>
        <taxon>Flavobacteriales</taxon>
        <taxon>Flavobacteriaceae</taxon>
        <taxon>Autumnicola</taxon>
    </lineage>
</organism>
<evidence type="ECO:0000313" key="2">
    <source>
        <dbReference type="EMBL" id="MDT0691262.1"/>
    </source>
</evidence>
<feature type="transmembrane region" description="Helical" evidence="1">
    <location>
        <begin position="12"/>
        <end position="32"/>
    </location>
</feature>
<gene>
    <name evidence="2" type="ORF">RM549_15810</name>
</gene>
<protein>
    <submittedName>
        <fullName evidence="2">CPBP family intramembrane glutamate endopeptidase</fullName>
    </submittedName>
</protein>
<keyword evidence="1" id="KW-0812">Transmembrane</keyword>
<sequence length="92" mass="10698">KSEGWQRILLFVLPYLIIVGLFQFIGGLIAGADLTSIEFEENSIQQLVISIFDLAGTFLVLWFFMKFVDRESFINLRFSTKNRLKDFIVVFL</sequence>
<proteinExistence type="predicted"/>
<keyword evidence="3" id="KW-1185">Reference proteome</keyword>
<feature type="transmembrane region" description="Helical" evidence="1">
    <location>
        <begin position="44"/>
        <end position="64"/>
    </location>
</feature>
<comment type="caution">
    <text evidence="2">The sequence shown here is derived from an EMBL/GenBank/DDBJ whole genome shotgun (WGS) entry which is preliminary data.</text>
</comment>
<feature type="non-terminal residue" evidence="2">
    <location>
        <position position="1"/>
    </location>
</feature>